<dbReference type="InterPro" id="IPR003439">
    <property type="entry name" value="ABC_transporter-like_ATP-bd"/>
</dbReference>
<sequence>MSAPLLSLRGLGHDHGDGPVLTDLTVEVGAGERLVILGPSGCGKTTLLRLMAGLLPICEGQLLLDGRPPVAGRGAALIFQNTRLLPWRRVRENVELVLAGRPKAERRERAADLLQRLGLGARLEDWPGALSGGQKQRLALARALAMDVPLLLLDEPFANLDPLAREQMQEELLRQTGVEGRAFVLVTHSVDEALALGDRILLMQPRPGRILREVTPDLPGIGMERRRAPRFYTALAELSDELREVAREG</sequence>
<keyword evidence="7" id="KW-0472">Membrane</keyword>
<keyword evidence="5 9" id="KW-0067">ATP-binding</keyword>
<dbReference type="STRING" id="311180.SAMN04488050_103226"/>
<keyword evidence="2" id="KW-0813">Transport</keyword>
<dbReference type="PANTHER" id="PTHR42788">
    <property type="entry name" value="TAURINE IMPORT ATP-BINDING PROTEIN-RELATED"/>
    <property type="match status" value="1"/>
</dbReference>
<evidence type="ECO:0000256" key="2">
    <source>
        <dbReference type="ARBA" id="ARBA00022448"/>
    </source>
</evidence>
<keyword evidence="10" id="KW-1185">Reference proteome</keyword>
<evidence type="ECO:0000256" key="3">
    <source>
        <dbReference type="ARBA" id="ARBA00022475"/>
    </source>
</evidence>
<evidence type="ECO:0000256" key="4">
    <source>
        <dbReference type="ARBA" id="ARBA00022741"/>
    </source>
</evidence>
<accession>A0A1I6RN01</accession>
<dbReference type="Proteomes" id="UP000199392">
    <property type="component" value="Unassembled WGS sequence"/>
</dbReference>
<dbReference type="AlphaFoldDB" id="A0A1I6RN01"/>
<feature type="domain" description="ABC transporter" evidence="8">
    <location>
        <begin position="6"/>
        <end position="230"/>
    </location>
</feature>
<keyword evidence="6" id="KW-1278">Translocase</keyword>
<evidence type="ECO:0000259" key="8">
    <source>
        <dbReference type="PROSITE" id="PS50893"/>
    </source>
</evidence>
<keyword evidence="3" id="KW-1003">Cell membrane</keyword>
<keyword evidence="4" id="KW-0547">Nucleotide-binding</keyword>
<dbReference type="PANTHER" id="PTHR42788:SF17">
    <property type="entry name" value="ALIPHATIC SULFONATES IMPORT ATP-BINDING PROTEIN SSUB"/>
    <property type="match status" value="1"/>
</dbReference>
<evidence type="ECO:0000256" key="6">
    <source>
        <dbReference type="ARBA" id="ARBA00022967"/>
    </source>
</evidence>
<dbReference type="InterPro" id="IPR050166">
    <property type="entry name" value="ABC_transporter_ATP-bind"/>
</dbReference>
<dbReference type="RefSeq" id="WP_092422895.1">
    <property type="nucleotide sequence ID" value="NZ_FNCL01000003.1"/>
</dbReference>
<reference evidence="10" key="1">
    <citation type="submission" date="2016-10" db="EMBL/GenBank/DDBJ databases">
        <authorList>
            <person name="Varghese N."/>
            <person name="Submissions S."/>
        </authorList>
    </citation>
    <scope>NUCLEOTIDE SEQUENCE [LARGE SCALE GENOMIC DNA]</scope>
    <source>
        <strain evidence="10">DSM 26894</strain>
    </source>
</reference>
<gene>
    <name evidence="9" type="ORF">SAMN04488050_103226</name>
</gene>
<dbReference type="SUPFAM" id="SSF52540">
    <property type="entry name" value="P-loop containing nucleoside triphosphate hydrolases"/>
    <property type="match status" value="1"/>
</dbReference>
<protein>
    <submittedName>
        <fullName evidence="9">NitT/TauT family transport system ATP-binding protein</fullName>
    </submittedName>
</protein>
<dbReference type="PROSITE" id="PS50893">
    <property type="entry name" value="ABC_TRANSPORTER_2"/>
    <property type="match status" value="1"/>
</dbReference>
<name>A0A1I6RN01_9RHOB</name>
<dbReference type="GO" id="GO:0016887">
    <property type="term" value="F:ATP hydrolysis activity"/>
    <property type="evidence" value="ECO:0007669"/>
    <property type="project" value="InterPro"/>
</dbReference>
<dbReference type="SMART" id="SM00382">
    <property type="entry name" value="AAA"/>
    <property type="match status" value="1"/>
</dbReference>
<dbReference type="InterPro" id="IPR017871">
    <property type="entry name" value="ABC_transporter-like_CS"/>
</dbReference>
<dbReference type="OrthoDB" id="9802264at2"/>
<dbReference type="InterPro" id="IPR027417">
    <property type="entry name" value="P-loop_NTPase"/>
</dbReference>
<proteinExistence type="inferred from homology"/>
<dbReference type="EMBL" id="FOZW01000003">
    <property type="protein sequence ID" value="SFS66111.1"/>
    <property type="molecule type" value="Genomic_DNA"/>
</dbReference>
<dbReference type="Pfam" id="PF00005">
    <property type="entry name" value="ABC_tran"/>
    <property type="match status" value="1"/>
</dbReference>
<evidence type="ECO:0000313" key="9">
    <source>
        <dbReference type="EMBL" id="SFS66111.1"/>
    </source>
</evidence>
<organism evidence="9 10">
    <name type="scientific">Alloyangia pacifica</name>
    <dbReference type="NCBI Taxonomy" id="311180"/>
    <lineage>
        <taxon>Bacteria</taxon>
        <taxon>Pseudomonadati</taxon>
        <taxon>Pseudomonadota</taxon>
        <taxon>Alphaproteobacteria</taxon>
        <taxon>Rhodobacterales</taxon>
        <taxon>Roseobacteraceae</taxon>
        <taxon>Alloyangia</taxon>
    </lineage>
</organism>
<comment type="similarity">
    <text evidence="1">Belongs to the ABC transporter superfamily.</text>
</comment>
<dbReference type="Gene3D" id="3.40.50.300">
    <property type="entry name" value="P-loop containing nucleotide triphosphate hydrolases"/>
    <property type="match status" value="1"/>
</dbReference>
<evidence type="ECO:0000256" key="1">
    <source>
        <dbReference type="ARBA" id="ARBA00005417"/>
    </source>
</evidence>
<dbReference type="InterPro" id="IPR003593">
    <property type="entry name" value="AAA+_ATPase"/>
</dbReference>
<evidence type="ECO:0000256" key="7">
    <source>
        <dbReference type="ARBA" id="ARBA00023136"/>
    </source>
</evidence>
<dbReference type="PROSITE" id="PS00211">
    <property type="entry name" value="ABC_TRANSPORTER_1"/>
    <property type="match status" value="1"/>
</dbReference>
<evidence type="ECO:0000256" key="5">
    <source>
        <dbReference type="ARBA" id="ARBA00022840"/>
    </source>
</evidence>
<evidence type="ECO:0000313" key="10">
    <source>
        <dbReference type="Proteomes" id="UP000199392"/>
    </source>
</evidence>
<dbReference type="GO" id="GO:0005524">
    <property type="term" value="F:ATP binding"/>
    <property type="evidence" value="ECO:0007669"/>
    <property type="project" value="UniProtKB-KW"/>
</dbReference>